<dbReference type="EMBL" id="CP147251">
    <property type="protein sequence ID" value="WYJ76949.1"/>
    <property type="molecule type" value="Genomic_DNA"/>
</dbReference>
<feature type="compositionally biased region" description="Polar residues" evidence="1">
    <location>
        <begin position="199"/>
        <end position="219"/>
    </location>
</feature>
<feature type="region of interest" description="Disordered" evidence="1">
    <location>
        <begin position="1"/>
        <end position="142"/>
    </location>
</feature>
<name>A0ABZ2SMA1_9ENTE</name>
<sequence>MAQYEEIKRKHARFPAYSDEAGVKLQPKNKRPTFKSDDNWILTEAAKHPHTVSVENNEERSLRRSPRVSQEKAGQSIRQRDELSKHRQNLPNYNKKYQPEVTPTGKKRLFGDTVAHSTYQVTEKRAETVTRPSINKETTEKSPFVPKYIPTSIIQDEYAPAISEEDLMNSMKKDEYLLFDTEPAAYQTRKDTDPAVRKFNSNSSVKMTRSQYRANSKKK</sequence>
<protein>
    <submittedName>
        <fullName evidence="2">Uncharacterized protein</fullName>
    </submittedName>
</protein>
<evidence type="ECO:0000313" key="2">
    <source>
        <dbReference type="EMBL" id="WYJ76949.1"/>
    </source>
</evidence>
<evidence type="ECO:0000256" key="1">
    <source>
        <dbReference type="SAM" id="MobiDB-lite"/>
    </source>
</evidence>
<reference evidence="2 3" key="2">
    <citation type="submission" date="2024-03" db="EMBL/GenBank/DDBJ databases">
        <title>The Genome Sequence of Enterococcus sp. DIV2402.</title>
        <authorList>
            <consortium name="The Broad Institute Genomics Platform"/>
            <consortium name="The Broad Institute Microbial Omics Core"/>
            <consortium name="The Broad Institute Genomic Center for Infectious Diseases"/>
            <person name="Earl A."/>
            <person name="Manson A."/>
            <person name="Gilmore M."/>
            <person name="Schwartman J."/>
            <person name="Shea T."/>
            <person name="Abouelleil A."/>
            <person name="Cao P."/>
            <person name="Chapman S."/>
            <person name="Cusick C."/>
            <person name="Young S."/>
            <person name="Neafsey D."/>
            <person name="Nusbaum C."/>
            <person name="Birren B."/>
        </authorList>
    </citation>
    <scope>NUCLEOTIDE SEQUENCE [LARGE SCALE GENOMIC DNA]</scope>
    <source>
        <strain evidence="2 3">DIV2402</strain>
    </source>
</reference>
<accession>A0ABZ2SMA1</accession>
<gene>
    <name evidence="2" type="ORF">DOK78_001586</name>
</gene>
<keyword evidence="3" id="KW-1185">Reference proteome</keyword>
<evidence type="ECO:0000313" key="3">
    <source>
        <dbReference type="Proteomes" id="UP000664701"/>
    </source>
</evidence>
<dbReference type="RefSeq" id="WP_207940869.1">
    <property type="nucleotide sequence ID" value="NZ_CP147251.1"/>
</dbReference>
<organism evidence="2 3">
    <name type="scientific">Candidatus Enterococcus lowellii</name>
    <dbReference type="NCBI Taxonomy" id="2230877"/>
    <lineage>
        <taxon>Bacteria</taxon>
        <taxon>Bacillati</taxon>
        <taxon>Bacillota</taxon>
        <taxon>Bacilli</taxon>
        <taxon>Lactobacillales</taxon>
        <taxon>Enterococcaceae</taxon>
        <taxon>Enterococcus</taxon>
    </lineage>
</organism>
<feature type="region of interest" description="Disordered" evidence="1">
    <location>
        <begin position="189"/>
        <end position="219"/>
    </location>
</feature>
<dbReference type="Proteomes" id="UP000664701">
    <property type="component" value="Chromosome"/>
</dbReference>
<proteinExistence type="predicted"/>
<reference evidence="2 3" key="1">
    <citation type="submission" date="2021-03" db="EMBL/GenBank/DDBJ databases">
        <authorList>
            <person name="Gilmore M.S."/>
            <person name="Schwartzman J."/>
            <person name="Van Tyne D."/>
            <person name="Martin M."/>
            <person name="Earl A.M."/>
            <person name="Manson A.L."/>
            <person name="Straub T."/>
            <person name="Salamzade R."/>
            <person name="Saavedra J."/>
            <person name="Lebreton F."/>
            <person name="Prichula J."/>
            <person name="Schaufler K."/>
            <person name="Gaca A."/>
            <person name="Sgardioli B."/>
            <person name="Wagenaar J."/>
            <person name="Strong T."/>
        </authorList>
    </citation>
    <scope>NUCLEOTIDE SEQUENCE [LARGE SCALE GENOMIC DNA]</scope>
    <source>
        <strain evidence="2 3">DIV2402</strain>
    </source>
</reference>